<dbReference type="PANTHER" id="PTHR37844:SF2">
    <property type="entry name" value="SER_THR PROTEIN PHOSPHATASE SUPERFAMILY (AFU_ORTHOLOGUE AFUA_1G14840)"/>
    <property type="match status" value="1"/>
</dbReference>
<feature type="compositionally biased region" description="Low complexity" evidence="1">
    <location>
        <begin position="1"/>
        <end position="20"/>
    </location>
</feature>
<dbReference type="AlphaFoldDB" id="A0AA40BR24"/>
<protein>
    <submittedName>
        <fullName evidence="2">Uncharacterized protein</fullName>
    </submittedName>
</protein>
<evidence type="ECO:0000256" key="1">
    <source>
        <dbReference type="SAM" id="MobiDB-lite"/>
    </source>
</evidence>
<reference evidence="2" key="1">
    <citation type="submission" date="2023-06" db="EMBL/GenBank/DDBJ databases">
        <title>Genome-scale phylogeny and comparative genomics of the fungal order Sordariales.</title>
        <authorList>
            <consortium name="Lawrence Berkeley National Laboratory"/>
            <person name="Hensen N."/>
            <person name="Bonometti L."/>
            <person name="Westerberg I."/>
            <person name="Brannstrom I.O."/>
            <person name="Guillou S."/>
            <person name="Cros-Aarteil S."/>
            <person name="Calhoun S."/>
            <person name="Haridas S."/>
            <person name="Kuo A."/>
            <person name="Mondo S."/>
            <person name="Pangilinan J."/>
            <person name="Riley R."/>
            <person name="LaButti K."/>
            <person name="Andreopoulos B."/>
            <person name="Lipzen A."/>
            <person name="Chen C."/>
            <person name="Yanf M."/>
            <person name="Daum C."/>
            <person name="Ng V."/>
            <person name="Clum A."/>
            <person name="Steindorff A."/>
            <person name="Ohm R."/>
            <person name="Martin F."/>
            <person name="Silar P."/>
            <person name="Natvig D."/>
            <person name="Lalanne C."/>
            <person name="Gautier V."/>
            <person name="Ament-velasquez S.L."/>
            <person name="Kruys A."/>
            <person name="Hutchinson M.I."/>
            <person name="Powell A.J."/>
            <person name="Barry K."/>
            <person name="Miller A.N."/>
            <person name="Grigoriev I.V."/>
            <person name="Debuchy R."/>
            <person name="Gladieux P."/>
            <person name="Thoren M.H."/>
            <person name="Johannesson H."/>
        </authorList>
    </citation>
    <scope>NUCLEOTIDE SEQUENCE</scope>
    <source>
        <strain evidence="2">SMH3187-1</strain>
    </source>
</reference>
<comment type="caution">
    <text evidence="2">The sequence shown here is derived from an EMBL/GenBank/DDBJ whole genome shotgun (WGS) entry which is preliminary data.</text>
</comment>
<sequence>METRSPLPSSAPSLFPSSSSEGGDFDPALPQNYTGSFGLQIVSDLFLEIDNSYNEHVINPQGPFLALLGNIGRVGNMCRIGRPSPIYSEFAKFLFRQLTQFRVVFFVARSHESHTGTWAETVAFFRVFRAVARQRRKQGEDLGDFVFLDRTHYNFDKMDFHVDGKGHKVTVLGCTLFSFIPEQLAAKATAEVVDFRKIQRWSVKEHNDAHLRDVQWLNGMVDGLEDTTRRTIVLTHFCPMLNPAAVHLFEFGRVNRRG</sequence>
<accession>A0AA40BR24</accession>
<dbReference type="EMBL" id="JAUKUD010000007">
    <property type="protein sequence ID" value="KAK0738703.1"/>
    <property type="molecule type" value="Genomic_DNA"/>
</dbReference>
<gene>
    <name evidence="2" type="ORF">B0T18DRAFT_450611</name>
</gene>
<organism evidence="2 3">
    <name type="scientific">Schizothecium vesticola</name>
    <dbReference type="NCBI Taxonomy" id="314040"/>
    <lineage>
        <taxon>Eukaryota</taxon>
        <taxon>Fungi</taxon>
        <taxon>Dikarya</taxon>
        <taxon>Ascomycota</taxon>
        <taxon>Pezizomycotina</taxon>
        <taxon>Sordariomycetes</taxon>
        <taxon>Sordariomycetidae</taxon>
        <taxon>Sordariales</taxon>
        <taxon>Schizotheciaceae</taxon>
        <taxon>Schizothecium</taxon>
    </lineage>
</organism>
<proteinExistence type="predicted"/>
<feature type="region of interest" description="Disordered" evidence="1">
    <location>
        <begin position="1"/>
        <end position="22"/>
    </location>
</feature>
<evidence type="ECO:0000313" key="3">
    <source>
        <dbReference type="Proteomes" id="UP001172155"/>
    </source>
</evidence>
<dbReference type="PANTHER" id="PTHR37844">
    <property type="entry name" value="SER/THR PROTEIN PHOSPHATASE SUPERFAMILY (AFU_ORTHOLOGUE AFUA_1G14840)"/>
    <property type="match status" value="1"/>
</dbReference>
<name>A0AA40BR24_9PEZI</name>
<dbReference type="Proteomes" id="UP001172155">
    <property type="component" value="Unassembled WGS sequence"/>
</dbReference>
<keyword evidence="3" id="KW-1185">Reference proteome</keyword>
<evidence type="ECO:0000313" key="2">
    <source>
        <dbReference type="EMBL" id="KAK0738703.1"/>
    </source>
</evidence>